<name>A0A6G1HQ22_9PEZI</name>
<reference evidence="2" key="1">
    <citation type="journal article" date="2020" name="Stud. Mycol.">
        <title>101 Dothideomycetes genomes: a test case for predicting lifestyles and emergence of pathogens.</title>
        <authorList>
            <person name="Haridas S."/>
            <person name="Albert R."/>
            <person name="Binder M."/>
            <person name="Bloem J."/>
            <person name="Labutti K."/>
            <person name="Salamov A."/>
            <person name="Andreopoulos B."/>
            <person name="Baker S."/>
            <person name="Barry K."/>
            <person name="Bills G."/>
            <person name="Bluhm B."/>
            <person name="Cannon C."/>
            <person name="Castanera R."/>
            <person name="Culley D."/>
            <person name="Daum C."/>
            <person name="Ezra D."/>
            <person name="Gonzalez J."/>
            <person name="Henrissat B."/>
            <person name="Kuo A."/>
            <person name="Liang C."/>
            <person name="Lipzen A."/>
            <person name="Lutzoni F."/>
            <person name="Magnuson J."/>
            <person name="Mondo S."/>
            <person name="Nolan M."/>
            <person name="Ohm R."/>
            <person name="Pangilinan J."/>
            <person name="Park H.-J."/>
            <person name="Ramirez L."/>
            <person name="Alfaro M."/>
            <person name="Sun H."/>
            <person name="Tritt A."/>
            <person name="Yoshinaga Y."/>
            <person name="Zwiers L.-H."/>
            <person name="Turgeon B."/>
            <person name="Goodwin S."/>
            <person name="Spatafora J."/>
            <person name="Crous P."/>
            <person name="Grigoriev I."/>
        </authorList>
    </citation>
    <scope>NUCLEOTIDE SEQUENCE</scope>
    <source>
        <strain evidence="2">CBS 262.69</strain>
    </source>
</reference>
<accession>A0A6G1HQ22</accession>
<evidence type="ECO:0000313" key="2">
    <source>
        <dbReference type="EMBL" id="KAF2398158.1"/>
    </source>
</evidence>
<proteinExistence type="predicted"/>
<feature type="region of interest" description="Disordered" evidence="1">
    <location>
        <begin position="110"/>
        <end position="136"/>
    </location>
</feature>
<evidence type="ECO:0000313" key="3">
    <source>
        <dbReference type="Proteomes" id="UP000799640"/>
    </source>
</evidence>
<organism evidence="2 3">
    <name type="scientific">Trichodelitschia bisporula</name>
    <dbReference type="NCBI Taxonomy" id="703511"/>
    <lineage>
        <taxon>Eukaryota</taxon>
        <taxon>Fungi</taxon>
        <taxon>Dikarya</taxon>
        <taxon>Ascomycota</taxon>
        <taxon>Pezizomycotina</taxon>
        <taxon>Dothideomycetes</taxon>
        <taxon>Dothideomycetes incertae sedis</taxon>
        <taxon>Phaeotrichales</taxon>
        <taxon>Phaeotrichaceae</taxon>
        <taxon>Trichodelitschia</taxon>
    </lineage>
</organism>
<keyword evidence="3" id="KW-1185">Reference proteome</keyword>
<feature type="region of interest" description="Disordered" evidence="1">
    <location>
        <begin position="1"/>
        <end position="35"/>
    </location>
</feature>
<sequence>MEIGDGTRLQQADQAGRPKCEPKFQGKAGRRSSPPWHFEERAGLQAHAVAARCSRRTLAVAENEGALTRPTRIAPLPTSQLAQRVGSMQRTTGITTGAYRKRWLRSVSNSSRGARGRCGRPARGCVGDADGRSNGDSSARWGGFGLGCFGIPTTMRRLVLTSTELSVRVHGWGPVCTADGYAHRHRASSTYKYTRRTAIQFVFGRRRGASRREAENPAVMAQMRRLKDDMWLPMDSEILSIL</sequence>
<protein>
    <submittedName>
        <fullName evidence="2">Uncharacterized protein</fullName>
    </submittedName>
</protein>
<dbReference type="Proteomes" id="UP000799640">
    <property type="component" value="Unassembled WGS sequence"/>
</dbReference>
<dbReference type="AlphaFoldDB" id="A0A6G1HQ22"/>
<evidence type="ECO:0000256" key="1">
    <source>
        <dbReference type="SAM" id="MobiDB-lite"/>
    </source>
</evidence>
<dbReference type="EMBL" id="ML996701">
    <property type="protein sequence ID" value="KAF2398158.1"/>
    <property type="molecule type" value="Genomic_DNA"/>
</dbReference>
<gene>
    <name evidence="2" type="ORF">EJ06DRAFT_532528</name>
</gene>